<accession>A0A5C5FP18</accession>
<name>A0A5C5FP18_9BASI</name>
<dbReference type="OrthoDB" id="10673382at2759"/>
<proteinExistence type="predicted"/>
<dbReference type="EMBL" id="SOZI01000182">
    <property type="protein sequence ID" value="TNY17694.1"/>
    <property type="molecule type" value="Genomic_DNA"/>
</dbReference>
<dbReference type="Proteomes" id="UP000311382">
    <property type="component" value="Unassembled WGS sequence"/>
</dbReference>
<reference evidence="1 2" key="1">
    <citation type="submission" date="2019-03" db="EMBL/GenBank/DDBJ databases">
        <title>Rhodosporidium diobovatum UCD-FST 08-225 genome sequencing, assembly, and annotation.</title>
        <authorList>
            <person name="Fakankun I.U."/>
            <person name="Fristensky B."/>
            <person name="Levin D.B."/>
        </authorList>
    </citation>
    <scope>NUCLEOTIDE SEQUENCE [LARGE SCALE GENOMIC DNA]</scope>
    <source>
        <strain evidence="1 2">UCD-FST 08-225</strain>
    </source>
</reference>
<keyword evidence="2" id="KW-1185">Reference proteome</keyword>
<gene>
    <name evidence="1" type="ORF">DMC30DRAFT_97074</name>
</gene>
<comment type="caution">
    <text evidence="1">The sequence shown here is derived from an EMBL/GenBank/DDBJ whole genome shotgun (WGS) entry which is preliminary data.</text>
</comment>
<protein>
    <submittedName>
        <fullName evidence="1">Uncharacterized protein</fullName>
    </submittedName>
</protein>
<organism evidence="1 2">
    <name type="scientific">Rhodotorula diobovata</name>
    <dbReference type="NCBI Taxonomy" id="5288"/>
    <lineage>
        <taxon>Eukaryota</taxon>
        <taxon>Fungi</taxon>
        <taxon>Dikarya</taxon>
        <taxon>Basidiomycota</taxon>
        <taxon>Pucciniomycotina</taxon>
        <taxon>Microbotryomycetes</taxon>
        <taxon>Sporidiobolales</taxon>
        <taxon>Sporidiobolaceae</taxon>
        <taxon>Rhodotorula</taxon>
    </lineage>
</organism>
<dbReference type="AlphaFoldDB" id="A0A5C5FP18"/>
<evidence type="ECO:0000313" key="1">
    <source>
        <dbReference type="EMBL" id="TNY17694.1"/>
    </source>
</evidence>
<evidence type="ECO:0000313" key="2">
    <source>
        <dbReference type="Proteomes" id="UP000311382"/>
    </source>
</evidence>
<sequence>MSRYDYWRVSHIHSPETKLSRLRAWLAQWYPERAQVLGFFLERWSELLPNERQHLVDDALTAFCESLTGNLDSTPTTFDAECRHIGFYNHASSQADLMGPKAGAVEVSRVAQVHAAVDKLRQVCVTGSRSAKRVQATSFGWWRKVLLEGTSGVTRSKLYRMDARIFEQLLAELTDLATSDIPNRLKPGFNVKDLLPSPDELLENAFNQATTPTNRYQSFVGFVEDAWHLCAAQLNEARKAVTRLESTGPGNPKLHEHAQHVATAQHDLGQREAHLNDVNRALASLKEPLSLQLFDELGKARQVWVVNKAREVVYQQCATFESTGRWHVPENLVCLSLF</sequence>